<sequence>MGLYHSRLTQNDLKDLIIKYKIPRDLYPRLPSEEFVTSELPDDAIGVYHCMFDFSSVRVPFSLFLLALIKHYKRHPDSAINDLRPPDGSFNMEDMRRLSAHVVKLRDMPEGVLVLSSYGLPYYYTPPAAADVVIPEPTLEDLAASNPSVKVVAKAKASEKQKASTSGAALSHVAKQSDDDDDACYEIPLVTPIRSATVIPSLGNQGGGFAALAAEGPNTRDSRGKGIMTDVDVALSAGVSHARSSFGPASSFRDVSGDAIHREFFPFSTDQFPTPREMVLIEALSFDQLTAKMNILHCLMMSHGGELLARYRGLLLSHLSGLQRQVTGLNDKLSASDAAFAKSKDKGNERKKKIKSLTKSLDNLHVEVARLSADLNRATVLEAERDKEILCLKATPPDRVQSELLSLAVSAGFEQGLSMHRTKDEFAAVLGKISQFVPGAQVRLTEASSCENSYFLK</sequence>
<reference evidence="1" key="1">
    <citation type="journal article" date="2022" name="Int. J. Mol. Sci.">
        <title>Draft Genome of Tanacetum Coccineum: Genomic Comparison of Closely Related Tanacetum-Family Plants.</title>
        <authorList>
            <person name="Yamashiro T."/>
            <person name="Shiraishi A."/>
            <person name="Nakayama K."/>
            <person name="Satake H."/>
        </authorList>
    </citation>
    <scope>NUCLEOTIDE SEQUENCE</scope>
</reference>
<feature type="non-terminal residue" evidence="1">
    <location>
        <position position="457"/>
    </location>
</feature>
<reference evidence="1" key="2">
    <citation type="submission" date="2022-01" db="EMBL/GenBank/DDBJ databases">
        <authorList>
            <person name="Yamashiro T."/>
            <person name="Shiraishi A."/>
            <person name="Satake H."/>
            <person name="Nakayama K."/>
        </authorList>
    </citation>
    <scope>NUCLEOTIDE SEQUENCE</scope>
</reference>
<comment type="caution">
    <text evidence="1">The sequence shown here is derived from an EMBL/GenBank/DDBJ whole genome shotgun (WGS) entry which is preliminary data.</text>
</comment>
<dbReference type="EMBL" id="BQNB010010862">
    <property type="protein sequence ID" value="GJS82928.1"/>
    <property type="molecule type" value="Genomic_DNA"/>
</dbReference>
<organism evidence="1 2">
    <name type="scientific">Tanacetum coccineum</name>
    <dbReference type="NCBI Taxonomy" id="301880"/>
    <lineage>
        <taxon>Eukaryota</taxon>
        <taxon>Viridiplantae</taxon>
        <taxon>Streptophyta</taxon>
        <taxon>Embryophyta</taxon>
        <taxon>Tracheophyta</taxon>
        <taxon>Spermatophyta</taxon>
        <taxon>Magnoliopsida</taxon>
        <taxon>eudicotyledons</taxon>
        <taxon>Gunneridae</taxon>
        <taxon>Pentapetalae</taxon>
        <taxon>asterids</taxon>
        <taxon>campanulids</taxon>
        <taxon>Asterales</taxon>
        <taxon>Asteraceae</taxon>
        <taxon>Asteroideae</taxon>
        <taxon>Anthemideae</taxon>
        <taxon>Anthemidinae</taxon>
        <taxon>Tanacetum</taxon>
    </lineage>
</organism>
<keyword evidence="2" id="KW-1185">Reference proteome</keyword>
<evidence type="ECO:0000313" key="1">
    <source>
        <dbReference type="EMBL" id="GJS82928.1"/>
    </source>
</evidence>
<evidence type="ECO:0000313" key="2">
    <source>
        <dbReference type="Proteomes" id="UP001151760"/>
    </source>
</evidence>
<accession>A0ABQ4Z221</accession>
<evidence type="ECO:0008006" key="3">
    <source>
        <dbReference type="Google" id="ProtNLM"/>
    </source>
</evidence>
<protein>
    <recommendedName>
        <fullName evidence="3">Transposase (Putative), gypsy type</fullName>
    </recommendedName>
</protein>
<name>A0ABQ4Z221_9ASTR</name>
<gene>
    <name evidence="1" type="ORF">Tco_0749469</name>
</gene>
<dbReference type="Proteomes" id="UP001151760">
    <property type="component" value="Unassembled WGS sequence"/>
</dbReference>
<proteinExistence type="predicted"/>